<keyword evidence="10" id="KW-1185">Reference proteome</keyword>
<dbReference type="PROSITE" id="PS50850">
    <property type="entry name" value="MFS"/>
    <property type="match status" value="1"/>
</dbReference>
<accession>A0A6J2TV70</accession>
<evidence type="ECO:0000256" key="6">
    <source>
        <dbReference type="ARBA" id="ARBA00024338"/>
    </source>
</evidence>
<sequence length="593" mass="64522">MSHKQQQSYKKLPTEAMDNPAMSNSSSGSGSHVDVATSDRLPPTNSSQQLVSSSDSDSIEERPLRGAVDGIDTVPATMVRFSNVGRSQWFTVTVLCFVNLINYMDRFTIAGVLSDIQKDFEIADDAAGLLQTAFVIFYMVFAPLFGYLGDRHSRPWIMAVGVALWSTTTLLGSFMPNYGWFITFRALVGIGEASYSTIAPTIISDMFVNDMRSKMLALFYFAIPVGSGFGYIIGSKTATLANNWRWALRVTPILGIAAVLLILLIKDPERGASEGSHNMETTSYKDDLKGLVKNRSFMLSTCGFTCVAFVTGALAWWGPSYIHLGMSMQPGNEDLQVDDVAFKFGAITMVAGLLGVPLGSFLSQFLHKRYPSADPAICAFGLLLSAPLLTGACLITNHSTAGTYILIFFGQLALNLNWAIVADILLYVVVPNRRSTAEAFQILISHAFGDAGSPYLVGAISEAIKKQLVGNAREDNRLVSLALTAVNETSQLLSNGTERAIINLRDDTSEYSNKIKFEGLQYALFSTTFVEVLGGIFFLLTACYIIKDKTAAVRAVAAHHLRATSPSHNKNDVESIDSDSLVICTDIALRVRK</sequence>
<feature type="transmembrane region" description="Helical" evidence="8">
    <location>
        <begin position="403"/>
        <end position="430"/>
    </location>
</feature>
<feature type="transmembrane region" description="Helical" evidence="8">
    <location>
        <begin position="522"/>
        <end position="540"/>
    </location>
</feature>
<feature type="region of interest" description="Disordered" evidence="7">
    <location>
        <begin position="1"/>
        <end position="64"/>
    </location>
</feature>
<comment type="similarity">
    <text evidence="6">Belongs to the major facilitator superfamily. Spinster (TC 2.A.1.49) family.</text>
</comment>
<feature type="transmembrane region" description="Helical" evidence="8">
    <location>
        <begin position="246"/>
        <end position="265"/>
    </location>
</feature>
<feature type="transmembrane region" description="Helical" evidence="8">
    <location>
        <begin position="215"/>
        <end position="234"/>
    </location>
</feature>
<feature type="transmembrane region" description="Helical" evidence="8">
    <location>
        <begin position="297"/>
        <end position="318"/>
    </location>
</feature>
<evidence type="ECO:0000256" key="5">
    <source>
        <dbReference type="ARBA" id="ARBA00023136"/>
    </source>
</evidence>
<dbReference type="CTD" id="45380"/>
<evidence type="ECO:0000256" key="7">
    <source>
        <dbReference type="SAM" id="MobiDB-lite"/>
    </source>
</evidence>
<dbReference type="InterPro" id="IPR020846">
    <property type="entry name" value="MFS_dom"/>
</dbReference>
<keyword evidence="5 8" id="KW-0472">Membrane</keyword>
<feature type="transmembrane region" description="Helical" evidence="8">
    <location>
        <begin position="340"/>
        <end position="363"/>
    </location>
</feature>
<gene>
    <name evidence="11" type="primary">LOC115627498</name>
</gene>
<dbReference type="RefSeq" id="XP_030379053.1">
    <property type="nucleotide sequence ID" value="XM_030523193.1"/>
</dbReference>
<dbReference type="Gene3D" id="1.20.1250.20">
    <property type="entry name" value="MFS general substrate transporter like domains"/>
    <property type="match status" value="1"/>
</dbReference>
<evidence type="ECO:0000256" key="4">
    <source>
        <dbReference type="ARBA" id="ARBA00022989"/>
    </source>
</evidence>
<reference evidence="11" key="1">
    <citation type="submission" date="2025-08" db="UniProtKB">
        <authorList>
            <consortium name="RefSeq"/>
        </authorList>
    </citation>
    <scope>IDENTIFICATION</scope>
    <source>
        <strain evidence="11">11010-0011.00</strain>
        <tissue evidence="11">Whole body</tissue>
    </source>
</reference>
<organism evidence="10 11">
    <name type="scientific">Drosophila lebanonensis</name>
    <name type="common">Fruit fly</name>
    <name type="synonym">Scaptodrosophila lebanonensis</name>
    <dbReference type="NCBI Taxonomy" id="7225"/>
    <lineage>
        <taxon>Eukaryota</taxon>
        <taxon>Metazoa</taxon>
        <taxon>Ecdysozoa</taxon>
        <taxon>Arthropoda</taxon>
        <taxon>Hexapoda</taxon>
        <taxon>Insecta</taxon>
        <taxon>Pterygota</taxon>
        <taxon>Neoptera</taxon>
        <taxon>Endopterygota</taxon>
        <taxon>Diptera</taxon>
        <taxon>Brachycera</taxon>
        <taxon>Muscomorpha</taxon>
        <taxon>Ephydroidea</taxon>
        <taxon>Drosophilidae</taxon>
        <taxon>Scaptodrosophila</taxon>
    </lineage>
</organism>
<dbReference type="InterPro" id="IPR044770">
    <property type="entry name" value="MFS_spinster-like"/>
</dbReference>
<feature type="transmembrane region" description="Helical" evidence="8">
    <location>
        <begin position="89"/>
        <end position="109"/>
    </location>
</feature>
<dbReference type="GO" id="GO:0022857">
    <property type="term" value="F:transmembrane transporter activity"/>
    <property type="evidence" value="ECO:0007669"/>
    <property type="project" value="InterPro"/>
</dbReference>
<feature type="transmembrane region" description="Helical" evidence="8">
    <location>
        <begin position="375"/>
        <end position="397"/>
    </location>
</feature>
<dbReference type="SUPFAM" id="SSF103473">
    <property type="entry name" value="MFS general substrate transporter"/>
    <property type="match status" value="1"/>
</dbReference>
<evidence type="ECO:0000313" key="11">
    <source>
        <dbReference type="RefSeq" id="XP_030379053.1"/>
    </source>
</evidence>
<evidence type="ECO:0000256" key="8">
    <source>
        <dbReference type="SAM" id="Phobius"/>
    </source>
</evidence>
<feature type="domain" description="Major facilitator superfamily (MFS) profile" evidence="9">
    <location>
        <begin position="91"/>
        <end position="499"/>
    </location>
</feature>
<dbReference type="AlphaFoldDB" id="A0A6J2TV70"/>
<dbReference type="GeneID" id="115627498"/>
<dbReference type="InterPro" id="IPR011701">
    <property type="entry name" value="MFS"/>
</dbReference>
<comment type="subcellular location">
    <subcellularLocation>
        <location evidence="1">Membrane</location>
        <topology evidence="1">Multi-pass membrane protein</topology>
    </subcellularLocation>
</comment>
<dbReference type="GO" id="GO:0016020">
    <property type="term" value="C:membrane"/>
    <property type="evidence" value="ECO:0007669"/>
    <property type="project" value="UniProtKB-SubCell"/>
</dbReference>
<feature type="transmembrane region" description="Helical" evidence="8">
    <location>
        <begin position="129"/>
        <end position="149"/>
    </location>
</feature>
<evidence type="ECO:0000256" key="2">
    <source>
        <dbReference type="ARBA" id="ARBA00022448"/>
    </source>
</evidence>
<keyword evidence="2" id="KW-0813">Transport</keyword>
<keyword evidence="3 8" id="KW-0812">Transmembrane</keyword>
<evidence type="ECO:0000256" key="1">
    <source>
        <dbReference type="ARBA" id="ARBA00004141"/>
    </source>
</evidence>
<keyword evidence="4 8" id="KW-1133">Transmembrane helix</keyword>
<dbReference type="Pfam" id="PF07690">
    <property type="entry name" value="MFS_1"/>
    <property type="match status" value="1"/>
</dbReference>
<feature type="transmembrane region" description="Helical" evidence="8">
    <location>
        <begin position="156"/>
        <end position="174"/>
    </location>
</feature>
<dbReference type="InterPro" id="IPR036259">
    <property type="entry name" value="MFS_trans_sf"/>
</dbReference>
<dbReference type="CDD" id="cd17328">
    <property type="entry name" value="MFS_spinster_like"/>
    <property type="match status" value="1"/>
</dbReference>
<name>A0A6J2TV70_DROLE</name>
<feature type="compositionally biased region" description="Low complexity" evidence="7">
    <location>
        <begin position="46"/>
        <end position="56"/>
    </location>
</feature>
<proteinExistence type="inferred from homology"/>
<protein>
    <submittedName>
        <fullName evidence="11">Protein spinster isoform X2</fullName>
    </submittedName>
</protein>
<evidence type="ECO:0000256" key="3">
    <source>
        <dbReference type="ARBA" id="ARBA00022692"/>
    </source>
</evidence>
<dbReference type="PANTHER" id="PTHR23505">
    <property type="entry name" value="SPINSTER"/>
    <property type="match status" value="1"/>
</dbReference>
<dbReference type="PANTHER" id="PTHR23505:SF79">
    <property type="entry name" value="PROTEIN SPINSTER"/>
    <property type="match status" value="1"/>
</dbReference>
<dbReference type="Proteomes" id="UP000504634">
    <property type="component" value="Unplaced"/>
</dbReference>
<evidence type="ECO:0000259" key="9">
    <source>
        <dbReference type="PROSITE" id="PS50850"/>
    </source>
</evidence>
<evidence type="ECO:0000313" key="10">
    <source>
        <dbReference type="Proteomes" id="UP000504634"/>
    </source>
</evidence>